<gene>
    <name evidence="4" type="ORF">NIE36_12315</name>
    <name evidence="3" type="ORF">OSB80_12350</name>
</gene>
<dbReference type="EMBL" id="JAMXWF010000008">
    <property type="protein sequence ID" value="MDQ6407984.1"/>
    <property type="molecule type" value="Genomic_DNA"/>
</dbReference>
<dbReference type="NCBIfam" id="NF009508">
    <property type="entry name" value="PRK12866.1"/>
    <property type="match status" value="1"/>
</dbReference>
<dbReference type="EMBL" id="JAPKHW010000008">
    <property type="protein sequence ID" value="MCX4146158.1"/>
    <property type="molecule type" value="Genomic_DNA"/>
</dbReference>
<protein>
    <submittedName>
        <fullName evidence="4">YciI-like protein</fullName>
    </submittedName>
</protein>
<dbReference type="PANTHER" id="PTHR33606:SF3">
    <property type="entry name" value="PROTEIN YCII"/>
    <property type="match status" value="1"/>
</dbReference>
<dbReference type="PANTHER" id="PTHR33606">
    <property type="entry name" value="PROTEIN YCII"/>
    <property type="match status" value="1"/>
</dbReference>
<reference evidence="4" key="1">
    <citation type="submission" date="2022-06" db="EMBL/GenBank/DDBJ databases">
        <title>PHB producers.</title>
        <authorList>
            <person name="Besaury L."/>
        </authorList>
    </citation>
    <scope>NUCLEOTIDE SEQUENCE</scope>
    <source>
        <strain evidence="4 5">SEWS6</strain>
    </source>
</reference>
<dbReference type="InterPro" id="IPR011008">
    <property type="entry name" value="Dimeric_a/b-barrel"/>
</dbReference>
<comment type="caution">
    <text evidence="4">The sequence shown here is derived from an EMBL/GenBank/DDBJ whole genome shotgun (WGS) entry which is preliminary data.</text>
</comment>
<feature type="domain" description="YCII-related" evidence="2">
    <location>
        <begin position="1"/>
        <end position="85"/>
    </location>
</feature>
<proteinExistence type="inferred from homology"/>
<dbReference type="InterPro" id="IPR005545">
    <property type="entry name" value="YCII"/>
</dbReference>
<dbReference type="Pfam" id="PF03795">
    <property type="entry name" value="YCII"/>
    <property type="match status" value="1"/>
</dbReference>
<evidence type="ECO:0000313" key="4">
    <source>
        <dbReference type="EMBL" id="MDQ6407984.1"/>
    </source>
</evidence>
<dbReference type="RefSeq" id="WP_266257887.1">
    <property type="nucleotide sequence ID" value="NZ_JAMXWF010000008.1"/>
</dbReference>
<sequence length="98" mass="10798">MHYLLMYDLVPDYLERRGAYRDAHLALAWAAAERGELQLAGALTEPVDTAVLLFKGDSPEAAEAFARADPYVLAGLVTRWLVRPWMTVVGEGAANPVR</sequence>
<organism evidence="4 6">
    <name type="scientific">Paraburkholderia madseniana</name>
    <dbReference type="NCBI Taxonomy" id="2599607"/>
    <lineage>
        <taxon>Bacteria</taxon>
        <taxon>Pseudomonadati</taxon>
        <taxon>Pseudomonadota</taxon>
        <taxon>Betaproteobacteria</taxon>
        <taxon>Burkholderiales</taxon>
        <taxon>Burkholderiaceae</taxon>
        <taxon>Paraburkholderia</taxon>
    </lineage>
</organism>
<name>A0AAP5BD96_9BURK</name>
<evidence type="ECO:0000313" key="5">
    <source>
        <dbReference type="Proteomes" id="UP001209412"/>
    </source>
</evidence>
<dbReference type="Proteomes" id="UP001209412">
    <property type="component" value="Unassembled WGS sequence"/>
</dbReference>
<dbReference type="InterPro" id="IPR051807">
    <property type="entry name" value="Sec-metab_biosynth-assoc"/>
</dbReference>
<comment type="similarity">
    <text evidence="1">Belongs to the YciI family.</text>
</comment>
<evidence type="ECO:0000313" key="6">
    <source>
        <dbReference type="Proteomes" id="UP001242288"/>
    </source>
</evidence>
<dbReference type="SUPFAM" id="SSF54909">
    <property type="entry name" value="Dimeric alpha+beta barrel"/>
    <property type="match status" value="1"/>
</dbReference>
<keyword evidence="5" id="KW-1185">Reference proteome</keyword>
<dbReference type="AlphaFoldDB" id="A0AAP5BD96"/>
<evidence type="ECO:0000259" key="2">
    <source>
        <dbReference type="Pfam" id="PF03795"/>
    </source>
</evidence>
<dbReference type="Gene3D" id="3.30.70.1060">
    <property type="entry name" value="Dimeric alpha+beta barrel"/>
    <property type="match status" value="1"/>
</dbReference>
<dbReference type="Proteomes" id="UP001242288">
    <property type="component" value="Unassembled WGS sequence"/>
</dbReference>
<evidence type="ECO:0000256" key="1">
    <source>
        <dbReference type="ARBA" id="ARBA00007689"/>
    </source>
</evidence>
<accession>A0AAP5BD96</accession>
<evidence type="ECO:0000313" key="3">
    <source>
        <dbReference type="EMBL" id="MCX4146158.1"/>
    </source>
</evidence>